<comment type="caution">
    <text evidence="2">The sequence shown here is derived from an EMBL/GenBank/DDBJ whole genome shotgun (WGS) entry which is preliminary data.</text>
</comment>
<dbReference type="SUPFAM" id="SSF56784">
    <property type="entry name" value="HAD-like"/>
    <property type="match status" value="1"/>
</dbReference>
<dbReference type="AlphaFoldDB" id="A0A918BXN1"/>
<feature type="region of interest" description="Disordered" evidence="1">
    <location>
        <begin position="1"/>
        <end position="26"/>
    </location>
</feature>
<reference evidence="2" key="2">
    <citation type="submission" date="2020-09" db="EMBL/GenBank/DDBJ databases">
        <authorList>
            <person name="Sun Q."/>
            <person name="Ohkuma M."/>
        </authorList>
    </citation>
    <scope>NUCLEOTIDE SEQUENCE</scope>
    <source>
        <strain evidence="2">JCM 31311</strain>
    </source>
</reference>
<dbReference type="Proteomes" id="UP000603865">
    <property type="component" value="Unassembled WGS sequence"/>
</dbReference>
<organism evidence="2 3">
    <name type="scientific">Deinococcus ruber</name>
    <dbReference type="NCBI Taxonomy" id="1848197"/>
    <lineage>
        <taxon>Bacteria</taxon>
        <taxon>Thermotogati</taxon>
        <taxon>Deinococcota</taxon>
        <taxon>Deinococci</taxon>
        <taxon>Deinococcales</taxon>
        <taxon>Deinococcaceae</taxon>
        <taxon>Deinococcus</taxon>
    </lineage>
</organism>
<evidence type="ECO:0008006" key="4">
    <source>
        <dbReference type="Google" id="ProtNLM"/>
    </source>
</evidence>
<accession>A0A918BXN1</accession>
<evidence type="ECO:0000313" key="3">
    <source>
        <dbReference type="Proteomes" id="UP000603865"/>
    </source>
</evidence>
<sequence length="163" mass="18023">MSAFPVTAQPRPTESESLHEQAEPEQALTAVEETEPALIAHACLTPTPGQPLSVYVDVDETLLRHYGTRQIPIPAVIKQVKALYKQGAALYCWSSLGADYARQCAEVCGVAQCFVAFLPKPQLIVDDQQPKAWRRILHVHPSQCSSQTTVAEYREALKKPRSI</sequence>
<evidence type="ECO:0000313" key="2">
    <source>
        <dbReference type="EMBL" id="GGQ97315.1"/>
    </source>
</evidence>
<dbReference type="InterPro" id="IPR036412">
    <property type="entry name" value="HAD-like_sf"/>
</dbReference>
<name>A0A918BXN1_9DEIO</name>
<dbReference type="EMBL" id="BMQL01000002">
    <property type="protein sequence ID" value="GGQ97315.1"/>
    <property type="molecule type" value="Genomic_DNA"/>
</dbReference>
<evidence type="ECO:0000256" key="1">
    <source>
        <dbReference type="SAM" id="MobiDB-lite"/>
    </source>
</evidence>
<dbReference type="RefSeq" id="WP_229775839.1">
    <property type="nucleotide sequence ID" value="NZ_BMQL01000002.1"/>
</dbReference>
<keyword evidence="3" id="KW-1185">Reference proteome</keyword>
<protein>
    <recommendedName>
        <fullName evidence="4">DUF705 domain-containing protein</fullName>
    </recommendedName>
</protein>
<proteinExistence type="predicted"/>
<feature type="compositionally biased region" description="Basic and acidic residues" evidence="1">
    <location>
        <begin position="13"/>
        <end position="22"/>
    </location>
</feature>
<reference evidence="2" key="1">
    <citation type="journal article" date="2014" name="Int. J. Syst. Evol. Microbiol.">
        <title>Complete genome sequence of Corynebacterium casei LMG S-19264T (=DSM 44701T), isolated from a smear-ripened cheese.</title>
        <authorList>
            <consortium name="US DOE Joint Genome Institute (JGI-PGF)"/>
            <person name="Walter F."/>
            <person name="Albersmeier A."/>
            <person name="Kalinowski J."/>
            <person name="Ruckert C."/>
        </authorList>
    </citation>
    <scope>NUCLEOTIDE SEQUENCE</scope>
    <source>
        <strain evidence="2">JCM 31311</strain>
    </source>
</reference>
<gene>
    <name evidence="2" type="ORF">GCM10008957_07100</name>
</gene>